<gene>
    <name evidence="9" type="ORF">LNINA_LOCUS7264</name>
</gene>
<feature type="transmembrane region" description="Helical" evidence="7">
    <location>
        <begin position="232"/>
        <end position="250"/>
    </location>
</feature>
<evidence type="ECO:0000256" key="7">
    <source>
        <dbReference type="SAM" id="Phobius"/>
    </source>
</evidence>
<protein>
    <recommendedName>
        <fullName evidence="8">Ubiquitin-like domain-containing protein</fullName>
    </recommendedName>
</protein>
<name>A0AAV1JET1_9NEOP</name>
<dbReference type="Gene3D" id="3.10.20.90">
    <property type="entry name" value="Phosphatidylinositol 3-kinase Catalytic Subunit, Chain A, domain 1"/>
    <property type="match status" value="1"/>
</dbReference>
<evidence type="ECO:0000256" key="1">
    <source>
        <dbReference type="ARBA" id="ARBA00004370"/>
    </source>
</evidence>
<evidence type="ECO:0000256" key="5">
    <source>
        <dbReference type="ARBA" id="ARBA00023230"/>
    </source>
</evidence>
<evidence type="ECO:0000313" key="9">
    <source>
        <dbReference type="EMBL" id="CAK1547821.1"/>
    </source>
</evidence>
<feature type="region of interest" description="Disordered" evidence="6">
    <location>
        <begin position="261"/>
        <end position="307"/>
    </location>
</feature>
<dbReference type="GO" id="GO:0016020">
    <property type="term" value="C:membrane"/>
    <property type="evidence" value="ECO:0007669"/>
    <property type="project" value="UniProtKB-SubCell"/>
</dbReference>
<proteinExistence type="predicted"/>
<dbReference type="SMART" id="SM00213">
    <property type="entry name" value="UBQ"/>
    <property type="match status" value="1"/>
</dbReference>
<accession>A0AAV1JET1</accession>
<organism evidence="9 10">
    <name type="scientific">Leptosia nina</name>
    <dbReference type="NCBI Taxonomy" id="320188"/>
    <lineage>
        <taxon>Eukaryota</taxon>
        <taxon>Metazoa</taxon>
        <taxon>Ecdysozoa</taxon>
        <taxon>Arthropoda</taxon>
        <taxon>Hexapoda</taxon>
        <taxon>Insecta</taxon>
        <taxon>Pterygota</taxon>
        <taxon>Neoptera</taxon>
        <taxon>Endopterygota</taxon>
        <taxon>Lepidoptera</taxon>
        <taxon>Glossata</taxon>
        <taxon>Ditrysia</taxon>
        <taxon>Papilionoidea</taxon>
        <taxon>Pieridae</taxon>
        <taxon>Pierinae</taxon>
        <taxon>Leptosia</taxon>
    </lineage>
</organism>
<evidence type="ECO:0000256" key="6">
    <source>
        <dbReference type="SAM" id="MobiDB-lite"/>
    </source>
</evidence>
<dbReference type="EMBL" id="CAVLEF010000009">
    <property type="protein sequence ID" value="CAK1547821.1"/>
    <property type="molecule type" value="Genomic_DNA"/>
</dbReference>
<comment type="caution">
    <text evidence="9">The sequence shown here is derived from an EMBL/GenBank/DDBJ whole genome shotgun (WGS) entry which is preliminary data.</text>
</comment>
<keyword evidence="5" id="KW-0834">Unfolded protein response</keyword>
<dbReference type="GO" id="GO:0030968">
    <property type="term" value="P:endoplasmic reticulum unfolded protein response"/>
    <property type="evidence" value="ECO:0007669"/>
    <property type="project" value="TreeGrafter"/>
</dbReference>
<dbReference type="PANTHER" id="PTHR12943:SF27">
    <property type="entry name" value="HOMOCYSTEINE-INDUCED ENDOPLASMIC RETICULUM PROTEIN, ISOFORM A"/>
    <property type="match status" value="1"/>
</dbReference>
<dbReference type="InterPro" id="IPR039751">
    <property type="entry name" value="HERPUD1/2"/>
</dbReference>
<reference evidence="9 10" key="1">
    <citation type="submission" date="2023-11" db="EMBL/GenBank/DDBJ databases">
        <authorList>
            <person name="Okamura Y."/>
        </authorList>
    </citation>
    <scope>NUCLEOTIDE SEQUENCE [LARGE SCALE GENOMIC DNA]</scope>
</reference>
<keyword evidence="10" id="KW-1185">Reference proteome</keyword>
<evidence type="ECO:0000313" key="10">
    <source>
        <dbReference type="Proteomes" id="UP001497472"/>
    </source>
</evidence>
<dbReference type="InterPro" id="IPR000626">
    <property type="entry name" value="Ubiquitin-like_dom"/>
</dbReference>
<comment type="subcellular location">
    <subcellularLocation>
        <location evidence="1">Membrane</location>
    </subcellularLocation>
</comment>
<dbReference type="PROSITE" id="PS50053">
    <property type="entry name" value="UBIQUITIN_2"/>
    <property type="match status" value="1"/>
</dbReference>
<sequence>MIPDNVTLIVKAPNQQIEDQNIECQTSWTVRQLKGHLSEVYPSKPKTEEQKIIYSGQLLDDNSVLKDVLRNYENPIPHTMHLVCTSKNKMDTPIPSTDGLRNRNVGERPSETVRPEMRQNDQNHTVEMQNYLSYFVNNYGRVPPYQNYNFNDRYMPMQQAYMQYMQQYANLWQAYAVNTVPPQEAAPAPAPPPPPQPVREEEGLDWLDHLYVASRIAVFISLFYFYGSPARLLLVVILVLTGYLHQIGFFRDLLMNPNNNLQQNDRNRAEPPRPQAQADPAAQGAQETPQAAPETPDPSNNQNPPEDEQSLFAVTWTIFTTFFASLIPEAN</sequence>
<feature type="domain" description="Ubiquitin-like" evidence="8">
    <location>
        <begin position="6"/>
        <end position="67"/>
    </location>
</feature>
<feature type="compositionally biased region" description="Basic and acidic residues" evidence="6">
    <location>
        <begin position="100"/>
        <end position="115"/>
    </location>
</feature>
<dbReference type="AlphaFoldDB" id="A0AAV1JET1"/>
<dbReference type="FunFam" id="3.10.20.90:FF:000046">
    <property type="entry name" value="Homocysteine-responsive endoplasmic reticulum-resident ubiquitin-like domain member 2 protein"/>
    <property type="match status" value="1"/>
</dbReference>
<feature type="region of interest" description="Disordered" evidence="6">
    <location>
        <begin position="92"/>
        <end position="115"/>
    </location>
</feature>
<dbReference type="Pfam" id="PF00240">
    <property type="entry name" value="ubiquitin"/>
    <property type="match status" value="1"/>
</dbReference>
<dbReference type="InterPro" id="IPR029071">
    <property type="entry name" value="Ubiquitin-like_domsf"/>
</dbReference>
<dbReference type="Proteomes" id="UP001497472">
    <property type="component" value="Unassembled WGS sequence"/>
</dbReference>
<evidence type="ECO:0000256" key="3">
    <source>
        <dbReference type="ARBA" id="ARBA00022989"/>
    </source>
</evidence>
<evidence type="ECO:0000256" key="2">
    <source>
        <dbReference type="ARBA" id="ARBA00022692"/>
    </source>
</evidence>
<dbReference type="SUPFAM" id="SSF54236">
    <property type="entry name" value="Ubiquitin-like"/>
    <property type="match status" value="1"/>
</dbReference>
<keyword evidence="2 7" id="KW-0812">Transmembrane</keyword>
<keyword evidence="3 7" id="KW-1133">Transmembrane helix</keyword>
<evidence type="ECO:0000256" key="4">
    <source>
        <dbReference type="ARBA" id="ARBA00023136"/>
    </source>
</evidence>
<dbReference type="PANTHER" id="PTHR12943">
    <property type="entry name" value="HOMOCYSTEINE-RESPONSIVE ENDOPLASMIC RETICULUM-RESIDENT UNIQUITIN-LIKE DOMAIN HERPUD PROTEIN FAMILY MEMBER"/>
    <property type="match status" value="1"/>
</dbReference>
<keyword evidence="4 7" id="KW-0472">Membrane</keyword>
<evidence type="ECO:0000259" key="8">
    <source>
        <dbReference type="PROSITE" id="PS50053"/>
    </source>
</evidence>
<feature type="compositionally biased region" description="Low complexity" evidence="6">
    <location>
        <begin position="275"/>
        <end position="286"/>
    </location>
</feature>
<dbReference type="CDD" id="cd01790">
    <property type="entry name" value="Ubl_HERP"/>
    <property type="match status" value="1"/>
</dbReference>